<reference evidence="1 2" key="1">
    <citation type="journal article" date="2015" name="Nature">
        <title>rRNA introns, odd ribosomes, and small enigmatic genomes across a large radiation of phyla.</title>
        <authorList>
            <person name="Brown C.T."/>
            <person name="Hug L.A."/>
            <person name="Thomas B.C."/>
            <person name="Sharon I."/>
            <person name="Castelle C.J."/>
            <person name="Singh A."/>
            <person name="Wilkins M.J."/>
            <person name="Williams K.H."/>
            <person name="Banfield J.F."/>
        </authorList>
    </citation>
    <scope>NUCLEOTIDE SEQUENCE [LARGE SCALE GENOMIC DNA]</scope>
</reference>
<name>A0A0G1PX34_9BACT</name>
<protein>
    <submittedName>
        <fullName evidence="1">Uncharacterized protein</fullName>
    </submittedName>
</protein>
<sequence length="227" mass="25918">MIPGKHYHVLAVTESDGIVRKTAVGDNPAFVKMRRPADARGFRNVQKSHPSRHRVLYVDENAGLMPEFRFNHGGPAVLFNGNINFMAYAYSLQNRRELGVVAVSGEKTGDVFFKFKTGGPQFNNRVPQIITPRGRRIFALEKHSDERKKFMGRNAVVGALLNFARHSFGDVNRRSGDDRYRRHVFILPRQARFYQKIKKPGNYSTGLKVLARSVPKSCRQIRSFHFS</sequence>
<comment type="caution">
    <text evidence="1">The sequence shown here is derived from an EMBL/GenBank/DDBJ whole genome shotgun (WGS) entry which is preliminary data.</text>
</comment>
<dbReference type="AlphaFoldDB" id="A0A0G1PX34"/>
<dbReference type="Proteomes" id="UP000033818">
    <property type="component" value="Unassembled WGS sequence"/>
</dbReference>
<accession>A0A0G1PX34</accession>
<evidence type="ECO:0000313" key="1">
    <source>
        <dbReference type="EMBL" id="KKU37324.1"/>
    </source>
</evidence>
<evidence type="ECO:0000313" key="2">
    <source>
        <dbReference type="Proteomes" id="UP000033818"/>
    </source>
</evidence>
<dbReference type="EMBL" id="LCMO01000053">
    <property type="protein sequence ID" value="KKU37324.1"/>
    <property type="molecule type" value="Genomic_DNA"/>
</dbReference>
<organism evidence="1 2">
    <name type="scientific">Candidatus Azambacteria bacterium GW2011_GWB2_46_37</name>
    <dbReference type="NCBI Taxonomy" id="1618618"/>
    <lineage>
        <taxon>Bacteria</taxon>
        <taxon>Candidatus Azamiibacteriota</taxon>
    </lineage>
</organism>
<gene>
    <name evidence="1" type="ORF">UX53_C0053G0004</name>
</gene>
<proteinExistence type="predicted"/>